<dbReference type="STRING" id="1640674.SAMN05216323_10259"/>
<feature type="transmembrane region" description="Helical" evidence="1">
    <location>
        <begin position="161"/>
        <end position="185"/>
    </location>
</feature>
<feature type="transmembrane region" description="Helical" evidence="1">
    <location>
        <begin position="419"/>
        <end position="447"/>
    </location>
</feature>
<dbReference type="RefSeq" id="WP_092437777.1">
    <property type="nucleotide sequence ID" value="NZ_FMYP01000025.1"/>
</dbReference>
<evidence type="ECO:0000313" key="2">
    <source>
        <dbReference type="EMBL" id="SDC30461.1"/>
    </source>
</evidence>
<dbReference type="OrthoDB" id="2659138at2"/>
<sequence length="550" mass="62294">MVKAILFIIRIFRKPIEWCGADFLQLHAILKAKLTADVRRKPAALGGSGKKRNFNLQLFFFALMGLFIGITIFHINSILLSMTINFSFLMVMLTTTFISEFTSVLFDQRDNYILLPRPINNRTLLLARVIHIASYLGVIALALSFFSTLFCFIHYGWMGGLAYFVGIILSTIFTIFVANSFYLLMMRLTSGEKFKDIIVYFQVFLAIMLFAGYQFMPRLYESQEIQTATINIHWFTYLIPPVWLAGLVDWASTPNAPLSSIVLGIVGIVLPFVGLWIMVRFLAPGFNRMLSYMENSSDTIDHKEIRTKRSRRLQDLICVSPMEKAGWQFAMKVSSRDRKFKQAIYPGFGMIAVMMVVMLKPDFSDFSGWLETLAESKKYLSFIFLGFFGTTAIFQLPFTDQPKAAWIYKAYPVTRLGDILTGAIKAMLLKFFIPIYLIAIIPVAYIWGAEPLIYVMFGGLCIVMLMLASVAITGMELPFTQMREMSQKGNNVAKVFISMFVLGLIIGVIYLLTFLGPWVTLAAAVVPIGGIALTYRYLRNKLKPTIASIL</sequence>
<reference evidence="2 3" key="1">
    <citation type="submission" date="2016-09" db="EMBL/GenBank/DDBJ databases">
        <authorList>
            <person name="Capua I."/>
            <person name="De Benedictis P."/>
            <person name="Joannis T."/>
            <person name="Lombin L.H."/>
            <person name="Cattoli G."/>
        </authorList>
    </citation>
    <scope>NUCLEOTIDE SEQUENCE [LARGE SCALE GENOMIC DNA]</scope>
    <source>
        <strain evidence="2 3">A7P-90m</strain>
    </source>
</reference>
<keyword evidence="1" id="KW-1133">Transmembrane helix</keyword>
<feature type="transmembrane region" description="Helical" evidence="1">
    <location>
        <begin position="261"/>
        <end position="283"/>
    </location>
</feature>
<feature type="transmembrane region" description="Helical" evidence="1">
    <location>
        <begin position="86"/>
        <end position="106"/>
    </location>
</feature>
<proteinExistence type="predicted"/>
<evidence type="ECO:0000313" key="3">
    <source>
        <dbReference type="Proteomes" id="UP000199452"/>
    </source>
</evidence>
<keyword evidence="3" id="KW-1185">Reference proteome</keyword>
<feature type="transmembrane region" description="Helical" evidence="1">
    <location>
        <begin position="126"/>
        <end position="155"/>
    </location>
</feature>
<accession>A0A1G6KI19</accession>
<keyword evidence="1" id="KW-0812">Transmembrane</keyword>
<feature type="transmembrane region" description="Helical" evidence="1">
    <location>
        <begin position="453"/>
        <end position="472"/>
    </location>
</feature>
<feature type="transmembrane region" description="Helical" evidence="1">
    <location>
        <begin position="518"/>
        <end position="538"/>
    </location>
</feature>
<feature type="transmembrane region" description="Helical" evidence="1">
    <location>
        <begin position="197"/>
        <end position="216"/>
    </location>
</feature>
<protein>
    <recommendedName>
        <fullName evidence="4">ABC-2 type transport system permease protein</fullName>
    </recommendedName>
</protein>
<keyword evidence="1" id="KW-0472">Membrane</keyword>
<evidence type="ECO:0008006" key="4">
    <source>
        <dbReference type="Google" id="ProtNLM"/>
    </source>
</evidence>
<gene>
    <name evidence="2" type="ORF">SAMN05216323_10259</name>
</gene>
<feature type="transmembrane region" description="Helical" evidence="1">
    <location>
        <begin position="492"/>
        <end position="512"/>
    </location>
</feature>
<organism evidence="2 3">
    <name type="scientific">Williamwhitmania taraxaci</name>
    <dbReference type="NCBI Taxonomy" id="1640674"/>
    <lineage>
        <taxon>Bacteria</taxon>
        <taxon>Pseudomonadati</taxon>
        <taxon>Bacteroidota</taxon>
        <taxon>Bacteroidia</taxon>
        <taxon>Bacteroidales</taxon>
        <taxon>Williamwhitmaniaceae</taxon>
        <taxon>Williamwhitmania</taxon>
    </lineage>
</organism>
<feature type="transmembrane region" description="Helical" evidence="1">
    <location>
        <begin position="379"/>
        <end position="398"/>
    </location>
</feature>
<feature type="transmembrane region" description="Helical" evidence="1">
    <location>
        <begin position="58"/>
        <end position="80"/>
    </location>
</feature>
<evidence type="ECO:0000256" key="1">
    <source>
        <dbReference type="SAM" id="Phobius"/>
    </source>
</evidence>
<feature type="transmembrane region" description="Helical" evidence="1">
    <location>
        <begin position="343"/>
        <end position="359"/>
    </location>
</feature>
<dbReference type="Proteomes" id="UP000199452">
    <property type="component" value="Unassembled WGS sequence"/>
</dbReference>
<dbReference type="AlphaFoldDB" id="A0A1G6KI19"/>
<name>A0A1G6KI19_9BACT</name>
<dbReference type="EMBL" id="FMYP01000025">
    <property type="protein sequence ID" value="SDC30461.1"/>
    <property type="molecule type" value="Genomic_DNA"/>
</dbReference>